<dbReference type="AlphaFoldDB" id="A0A9P7QF44"/>
<dbReference type="InterPro" id="IPR046341">
    <property type="entry name" value="SET_dom_sf"/>
</dbReference>
<dbReference type="SUPFAM" id="SSF82199">
    <property type="entry name" value="SET domain"/>
    <property type="match status" value="1"/>
</dbReference>
<dbReference type="PANTHER" id="PTHR47332:SF2">
    <property type="entry name" value="SET-6"/>
    <property type="match status" value="1"/>
</dbReference>
<dbReference type="CDD" id="cd20071">
    <property type="entry name" value="SET_SMYD"/>
    <property type="match status" value="1"/>
</dbReference>
<dbReference type="PROSITE" id="PS01360">
    <property type="entry name" value="ZF_MYND_1"/>
    <property type="match status" value="1"/>
</dbReference>
<dbReference type="PROSITE" id="PS50865">
    <property type="entry name" value="ZF_MYND_2"/>
    <property type="match status" value="1"/>
</dbReference>
<evidence type="ECO:0008006" key="9">
    <source>
        <dbReference type="Google" id="ProtNLM"/>
    </source>
</evidence>
<evidence type="ECO:0000313" key="7">
    <source>
        <dbReference type="EMBL" id="KAG6293355.1"/>
    </source>
</evidence>
<evidence type="ECO:0000259" key="5">
    <source>
        <dbReference type="PROSITE" id="PS50280"/>
    </source>
</evidence>
<evidence type="ECO:0000259" key="6">
    <source>
        <dbReference type="PROSITE" id="PS50865"/>
    </source>
</evidence>
<dbReference type="GO" id="GO:0008270">
    <property type="term" value="F:zinc ion binding"/>
    <property type="evidence" value="ECO:0007669"/>
    <property type="project" value="UniProtKB-KW"/>
</dbReference>
<dbReference type="EMBL" id="SRRH01000247">
    <property type="protein sequence ID" value="KAG6293355.1"/>
    <property type="molecule type" value="Genomic_DNA"/>
</dbReference>
<comment type="caution">
    <text evidence="7">The sequence shown here is derived from an EMBL/GenBank/DDBJ whole genome shotgun (WGS) entry which is preliminary data.</text>
</comment>
<name>A0A9P7QF44_9HYPO</name>
<keyword evidence="2 4" id="KW-0863">Zinc-finger</keyword>
<feature type="domain" description="SET" evidence="5">
    <location>
        <begin position="1"/>
        <end position="79"/>
    </location>
</feature>
<reference evidence="7 8" key="1">
    <citation type="journal article" date="2020" name="bioRxiv">
        <title>Whole genome comparisons of ergot fungi reveals the divergence and evolution of species within the genus Claviceps are the result of varying mechanisms driving genome evolution and host range expansion.</title>
        <authorList>
            <person name="Wyka S.A."/>
            <person name="Mondo S.J."/>
            <person name="Liu M."/>
            <person name="Dettman J."/>
            <person name="Nalam V."/>
            <person name="Broders K.D."/>
        </authorList>
    </citation>
    <scope>NUCLEOTIDE SEQUENCE [LARGE SCALE GENOMIC DNA]</scope>
    <source>
        <strain evidence="7 8">Clav52</strain>
    </source>
</reference>
<keyword evidence="3" id="KW-0862">Zinc</keyword>
<organism evidence="7 8">
    <name type="scientific">Claviceps aff. purpurea</name>
    <dbReference type="NCBI Taxonomy" id="1967640"/>
    <lineage>
        <taxon>Eukaryota</taxon>
        <taxon>Fungi</taxon>
        <taxon>Dikarya</taxon>
        <taxon>Ascomycota</taxon>
        <taxon>Pezizomycotina</taxon>
        <taxon>Sordariomycetes</taxon>
        <taxon>Hypocreomycetidae</taxon>
        <taxon>Hypocreales</taxon>
        <taxon>Clavicipitaceae</taxon>
        <taxon>Claviceps</taxon>
    </lineage>
</organism>
<dbReference type="Pfam" id="PF01753">
    <property type="entry name" value="zf-MYND"/>
    <property type="match status" value="1"/>
</dbReference>
<keyword evidence="8" id="KW-1185">Reference proteome</keyword>
<evidence type="ECO:0000256" key="1">
    <source>
        <dbReference type="ARBA" id="ARBA00022723"/>
    </source>
</evidence>
<dbReference type="Gene3D" id="6.10.140.2220">
    <property type="match status" value="1"/>
</dbReference>
<dbReference type="Gene3D" id="1.25.40.10">
    <property type="entry name" value="Tetratricopeptide repeat domain"/>
    <property type="match status" value="1"/>
</dbReference>
<evidence type="ECO:0000313" key="8">
    <source>
        <dbReference type="Proteomes" id="UP000707071"/>
    </source>
</evidence>
<gene>
    <name evidence="7" type="ORF">E4U09_003034</name>
</gene>
<evidence type="ECO:0000256" key="2">
    <source>
        <dbReference type="ARBA" id="ARBA00022771"/>
    </source>
</evidence>
<keyword evidence="1" id="KW-0479">Metal-binding</keyword>
<dbReference type="Proteomes" id="UP000707071">
    <property type="component" value="Unassembled WGS sequence"/>
</dbReference>
<proteinExistence type="predicted"/>
<dbReference type="InterPro" id="IPR011990">
    <property type="entry name" value="TPR-like_helical_dom_sf"/>
</dbReference>
<evidence type="ECO:0000256" key="4">
    <source>
        <dbReference type="PROSITE-ProRule" id="PRU00134"/>
    </source>
</evidence>
<sequence>MHNVRPHNNTTERYFDIFQTNCLPAGDVPETSAIFREACRINHDCDHNALHQWNNNIKRHTVHAVRNIHKGEEITTSYIPYLRSREWRQRALKQSFGFTCSCRICSLPADESEERDRKLEQISRLYQLCAAQPTTSSLMKLGYIYAQTCYWIELGREDYGFVESHEEAALLAITHGDLARGRVFAQKAASIWTTVFGSDSPRAIKWAALAQDPSLYIMYGFSMTWKTAVGEAPEGLGPDDFEEWLWRTKKPKGQINLTGPSRQAYFTGFVDLPYTRGIGIGDTSKIRDWCFVGEIVETLFFGHLKFDIKDIHGKIIPLHFYTPGQGRELMPSQYQTGYTVALFDALQYVFRYGPPGIRHEDPRMIKIFPLSLARMLKLSNEFRQFSIPQRNNTVTCHGCGNIDAVAAMKRCGMCSSFWYCNKECQKAGWTKKSHKVDCKVLRNPDLRLLFLIYAEDVHDRVRVPVEVAASSN</sequence>
<dbReference type="Pfam" id="PF00856">
    <property type="entry name" value="SET"/>
    <property type="match status" value="1"/>
</dbReference>
<dbReference type="SUPFAM" id="SSF144232">
    <property type="entry name" value="HIT/MYND zinc finger-like"/>
    <property type="match status" value="1"/>
</dbReference>
<dbReference type="InterPro" id="IPR002893">
    <property type="entry name" value="Znf_MYND"/>
</dbReference>
<dbReference type="PROSITE" id="PS50280">
    <property type="entry name" value="SET"/>
    <property type="match status" value="1"/>
</dbReference>
<protein>
    <recommendedName>
        <fullName evidence="9">MYND-type zinc finger protein samB</fullName>
    </recommendedName>
</protein>
<dbReference type="InterPro" id="IPR053185">
    <property type="entry name" value="SET_domain_protein"/>
</dbReference>
<dbReference type="PANTHER" id="PTHR47332">
    <property type="entry name" value="SET DOMAIN-CONTAINING PROTEIN 5"/>
    <property type="match status" value="1"/>
</dbReference>
<feature type="domain" description="MYND-type" evidence="6">
    <location>
        <begin position="396"/>
        <end position="438"/>
    </location>
</feature>
<evidence type="ECO:0000256" key="3">
    <source>
        <dbReference type="ARBA" id="ARBA00022833"/>
    </source>
</evidence>
<accession>A0A9P7QF44</accession>
<dbReference type="Gene3D" id="2.170.270.10">
    <property type="entry name" value="SET domain"/>
    <property type="match status" value="1"/>
</dbReference>
<dbReference type="InterPro" id="IPR001214">
    <property type="entry name" value="SET_dom"/>
</dbReference>